<evidence type="ECO:0000256" key="6">
    <source>
        <dbReference type="ARBA" id="ARBA00022927"/>
    </source>
</evidence>
<dbReference type="PROSITE" id="PS50166">
    <property type="entry name" value="IMPORTIN_B_NT"/>
    <property type="match status" value="1"/>
</dbReference>
<keyword evidence="4" id="KW-0813">Transport</keyword>
<dbReference type="InterPro" id="IPR016024">
    <property type="entry name" value="ARM-type_fold"/>
</dbReference>
<name>C9SE19_VERA1</name>
<dbReference type="EMBL" id="DS985216">
    <property type="protein sequence ID" value="EEY17266.1"/>
    <property type="molecule type" value="Genomic_DNA"/>
</dbReference>
<evidence type="ECO:0000256" key="2">
    <source>
        <dbReference type="ARBA" id="ARBA00004496"/>
    </source>
</evidence>
<dbReference type="InterPro" id="IPR005043">
    <property type="entry name" value="XPO2_C"/>
</dbReference>
<dbReference type="PANTHER" id="PTHR10997:SF8">
    <property type="entry name" value="EXPORTIN-2"/>
    <property type="match status" value="1"/>
</dbReference>
<evidence type="ECO:0000313" key="10">
    <source>
        <dbReference type="Proteomes" id="UP000008698"/>
    </source>
</evidence>
<dbReference type="eggNOG" id="KOG1992">
    <property type="taxonomic scope" value="Eukaryota"/>
</dbReference>
<dbReference type="GO" id="GO:0006611">
    <property type="term" value="P:protein export from nucleus"/>
    <property type="evidence" value="ECO:0007669"/>
    <property type="project" value="TreeGrafter"/>
</dbReference>
<dbReference type="InterPro" id="IPR001494">
    <property type="entry name" value="Importin-beta_N"/>
</dbReference>
<dbReference type="OrthoDB" id="3268246at2759"/>
<evidence type="ECO:0000256" key="4">
    <source>
        <dbReference type="ARBA" id="ARBA00022448"/>
    </source>
</evidence>
<dbReference type="Pfam" id="PF03378">
    <property type="entry name" value="CAS_CSE1"/>
    <property type="match status" value="1"/>
</dbReference>
<gene>
    <name evidence="9" type="ORF">VDBG_03375</name>
</gene>
<proteinExistence type="inferred from homology"/>
<dbReference type="GO" id="GO:0005829">
    <property type="term" value="C:cytosol"/>
    <property type="evidence" value="ECO:0007669"/>
    <property type="project" value="TreeGrafter"/>
</dbReference>
<keyword evidence="7" id="KW-0539">Nucleus</keyword>
<dbReference type="SMART" id="SM00913">
    <property type="entry name" value="IBN_N"/>
    <property type="match status" value="1"/>
</dbReference>
<keyword evidence="5" id="KW-0963">Cytoplasm</keyword>
<accession>C9SE19</accession>
<comment type="similarity">
    <text evidence="3">Belongs to the XPO2/CSE1 family.</text>
</comment>
<evidence type="ECO:0000256" key="1">
    <source>
        <dbReference type="ARBA" id="ARBA00004123"/>
    </source>
</evidence>
<dbReference type="RefSeq" id="XP_003007236.1">
    <property type="nucleotide sequence ID" value="XM_003007190.1"/>
</dbReference>
<dbReference type="PANTHER" id="PTHR10997">
    <property type="entry name" value="IMPORTIN-7, 8, 11"/>
    <property type="match status" value="1"/>
</dbReference>
<comment type="subcellular location">
    <subcellularLocation>
        <location evidence="2">Cytoplasm</location>
    </subcellularLocation>
    <subcellularLocation>
        <location evidence="1">Nucleus</location>
    </subcellularLocation>
</comment>
<dbReference type="Proteomes" id="UP000008698">
    <property type="component" value="Unassembled WGS sequence"/>
</dbReference>
<dbReference type="OMA" id="AENEFLM"/>
<dbReference type="GO" id="GO:0031267">
    <property type="term" value="F:small GTPase binding"/>
    <property type="evidence" value="ECO:0007669"/>
    <property type="project" value="InterPro"/>
</dbReference>
<feature type="domain" description="Importin N-terminal" evidence="8">
    <location>
        <begin position="24"/>
        <end position="97"/>
    </location>
</feature>
<reference evidence="10" key="1">
    <citation type="journal article" date="2011" name="PLoS Pathog.">
        <title>Comparative genomics yields insights into niche adaptation of plant vascular wilt pathogens.</title>
        <authorList>
            <person name="Klosterman S.J."/>
            <person name="Subbarao K.V."/>
            <person name="Kang S."/>
            <person name="Veronese P."/>
            <person name="Gold S.E."/>
            <person name="Thomma B.P.H.J."/>
            <person name="Chen Z."/>
            <person name="Henrissat B."/>
            <person name="Lee Y.-H."/>
            <person name="Park J."/>
            <person name="Garcia-Pedrajas M.D."/>
            <person name="Barbara D.J."/>
            <person name="Anchieta A."/>
            <person name="de Jonge R."/>
            <person name="Santhanam P."/>
            <person name="Maruthachalam K."/>
            <person name="Atallah Z."/>
            <person name="Amyotte S.G."/>
            <person name="Paz Z."/>
            <person name="Inderbitzin P."/>
            <person name="Hayes R.J."/>
            <person name="Heiman D.I."/>
            <person name="Young S."/>
            <person name="Zeng Q."/>
            <person name="Engels R."/>
            <person name="Galagan J."/>
            <person name="Cuomo C.A."/>
            <person name="Dobinson K.F."/>
            <person name="Ma L.-J."/>
        </authorList>
    </citation>
    <scope>NUCLEOTIDE SEQUENCE [LARGE SCALE GENOMIC DNA]</scope>
    <source>
        <strain evidence="10">VaMs.102 / ATCC MYA-4576 / FGSC 10136</strain>
    </source>
</reference>
<dbReference type="GO" id="GO:0005049">
    <property type="term" value="F:nuclear export signal receptor activity"/>
    <property type="evidence" value="ECO:0007669"/>
    <property type="project" value="TreeGrafter"/>
</dbReference>
<evidence type="ECO:0000256" key="7">
    <source>
        <dbReference type="ARBA" id="ARBA00023242"/>
    </source>
</evidence>
<sequence length="856" mass="96203">MAADMGTIAQLLDATLDPSQHKKAESALKQEQVKPQYSIQLLNIVASEALPPKTRLAASLAFKNFIRNNYVNAEGDYKLPADEVKTIKQQLIGLMIACPPSIQSQLGETISIIADSDFWQRWDTLTQELVDRFSNTDPKVNIGVLEVAHSIFAPLATALRTDDLYTEINHDDEGSIVDTVKADICEVLQLYVIKYDDDFANYTQPFITSAWNLLSTTGLETKYDQIVSKALHFLTAVAGTTKHSSMFASEDVLGQVVEKVILPNVALRESDMEMFEDEPIEFIRRDLEGSDTDSRRRAATDFLRKLQERFEQLVTGVVSKYINHYLTQGKSDWKAKDTAVYLFISIASKGAGTAAQGCQDCQPPSNVVDFFEQLHRRRPDETSGSPLPKVDAIKYLHTFRSQFNKDQWKVAFNPLIQNLASDNYVVYTYAAIAVERVLFLTEDSGKQVFPREDIEPFAKDLLDHLFKLIEKETAAPKLQENEFLMRCVMRLLIVIKDGAAPVAERVLKHLILITNIIKTNPSNPRFYYYHFEALGALVRYCASTNAGLFNQQLWEPFHQILVEDVTEFQQYVFQILAQLLEVSPADAISENYKAFLAPLLAPGIWDTKGNVPACTRLLSAIIPATKSYIVSENLLEQVLGIYQRLLSTKKFQLYGFDVIESVVKTFEPNALNQYFGHILQLMYSKLEGQPAESLKLRFVRFYHLVSARQEAGFGADYVVQHTNQLAQGLFANVYPTFILADTEKLANPVDQFKKGWARSVGLLLTLLVNPPVVTSGVGDEFIAEADVDDIGFGLSYTALNTCRPITRDDYPEVTAVAPWVSAYINSANNTHGGQISNYIAERLTPEQQEALRQLLM</sequence>
<keyword evidence="10" id="KW-1185">Reference proteome</keyword>
<dbReference type="KEGG" id="val:VDBG_03375"/>
<dbReference type="InterPro" id="IPR011989">
    <property type="entry name" value="ARM-like"/>
</dbReference>
<dbReference type="HOGENOM" id="CLU_009614_0_0_1"/>
<evidence type="ECO:0000256" key="5">
    <source>
        <dbReference type="ARBA" id="ARBA00022490"/>
    </source>
</evidence>
<dbReference type="Gene3D" id="1.25.10.10">
    <property type="entry name" value="Leucine-rich Repeat Variant"/>
    <property type="match status" value="2"/>
</dbReference>
<dbReference type="SUPFAM" id="SSF48371">
    <property type="entry name" value="ARM repeat"/>
    <property type="match status" value="1"/>
</dbReference>
<organism evidence="10">
    <name type="scientific">Verticillium alfalfae (strain VaMs.102 / ATCC MYA-4576 / FGSC 10136)</name>
    <name type="common">Verticillium wilt of alfalfa</name>
    <name type="synonym">Verticillium albo-atrum</name>
    <dbReference type="NCBI Taxonomy" id="526221"/>
    <lineage>
        <taxon>Eukaryota</taxon>
        <taxon>Fungi</taxon>
        <taxon>Dikarya</taxon>
        <taxon>Ascomycota</taxon>
        <taxon>Pezizomycotina</taxon>
        <taxon>Sordariomycetes</taxon>
        <taxon>Hypocreomycetidae</taxon>
        <taxon>Glomerellales</taxon>
        <taxon>Plectosphaerellaceae</taxon>
        <taxon>Verticillium</taxon>
    </lineage>
</organism>
<dbReference type="AlphaFoldDB" id="C9SE19"/>
<protein>
    <submittedName>
        <fullName evidence="9">Importin alpha re-exporter</fullName>
    </submittedName>
</protein>
<dbReference type="GO" id="GO:0005635">
    <property type="term" value="C:nuclear envelope"/>
    <property type="evidence" value="ECO:0007669"/>
    <property type="project" value="TreeGrafter"/>
</dbReference>
<dbReference type="GO" id="GO:0006606">
    <property type="term" value="P:protein import into nucleus"/>
    <property type="evidence" value="ECO:0007669"/>
    <property type="project" value="TreeGrafter"/>
</dbReference>
<dbReference type="STRING" id="526221.C9SE19"/>
<dbReference type="InterPro" id="IPR013713">
    <property type="entry name" value="XPO2_central"/>
</dbReference>
<keyword evidence="6" id="KW-0653">Protein transport</keyword>
<dbReference type="Pfam" id="PF03810">
    <property type="entry name" value="IBN_N"/>
    <property type="match status" value="1"/>
</dbReference>
<evidence type="ECO:0000259" key="8">
    <source>
        <dbReference type="PROSITE" id="PS50166"/>
    </source>
</evidence>
<evidence type="ECO:0000256" key="3">
    <source>
        <dbReference type="ARBA" id="ARBA00008669"/>
    </source>
</evidence>
<evidence type="ECO:0000313" key="9">
    <source>
        <dbReference type="EMBL" id="EEY17266.1"/>
    </source>
</evidence>
<dbReference type="Pfam" id="PF08506">
    <property type="entry name" value="Cse1"/>
    <property type="match status" value="1"/>
</dbReference>
<dbReference type="GeneID" id="9533319"/>